<evidence type="ECO:0000259" key="1">
    <source>
        <dbReference type="PROSITE" id="PS51704"/>
    </source>
</evidence>
<feature type="domain" description="GP-PDE" evidence="1">
    <location>
        <begin position="4"/>
        <end position="221"/>
    </location>
</feature>
<reference evidence="2" key="1">
    <citation type="journal article" date="2020" name="Nature">
        <title>Giant virus diversity and host interactions through global metagenomics.</title>
        <authorList>
            <person name="Schulz F."/>
            <person name="Roux S."/>
            <person name="Paez-Espino D."/>
            <person name="Jungbluth S."/>
            <person name="Walsh D.A."/>
            <person name="Denef V.J."/>
            <person name="McMahon K.D."/>
            <person name="Konstantinidis K.T."/>
            <person name="Eloe-Fadrosh E.A."/>
            <person name="Kyrpides N.C."/>
            <person name="Woyke T."/>
        </authorList>
    </citation>
    <scope>NUCLEOTIDE SEQUENCE</scope>
    <source>
        <strain evidence="2">GVMAG-M-3300018428-16</strain>
    </source>
</reference>
<protein>
    <recommendedName>
        <fullName evidence="1">GP-PDE domain-containing protein</fullName>
    </recommendedName>
</protein>
<dbReference type="GO" id="GO:0008081">
    <property type="term" value="F:phosphoric diester hydrolase activity"/>
    <property type="evidence" value="ECO:0007669"/>
    <property type="project" value="InterPro"/>
</dbReference>
<dbReference type="CDD" id="cd08556">
    <property type="entry name" value="GDPD"/>
    <property type="match status" value="1"/>
</dbReference>
<dbReference type="PANTHER" id="PTHR46211:SF14">
    <property type="entry name" value="GLYCEROPHOSPHODIESTER PHOSPHODIESTERASE"/>
    <property type="match status" value="1"/>
</dbReference>
<dbReference type="AlphaFoldDB" id="A0A6C0BTZ8"/>
<sequence>MNNIIEIAHRGNSHYYKDNSIQSFTSALDEKFDMIELDIQLCRSGEIVVNHDLFIDYNFIKNMDLNEIQEIDSDIITLKQFFEIPRMKDIDVYLDLKGDIKIAKEVVKFINVNNLNKDRILIGSFNLKHLDIIHTLDISIKLGFITDNNLSDALYFELSKLNYLYFIAVSWNMLDIDTISLLKLQGIKLFVFTCANELILSHILNYQVDGIISNFKIVTNS</sequence>
<dbReference type="PROSITE" id="PS51704">
    <property type="entry name" value="GP_PDE"/>
    <property type="match status" value="1"/>
</dbReference>
<accession>A0A6C0BTZ8</accession>
<dbReference type="Gene3D" id="3.20.20.190">
    <property type="entry name" value="Phosphatidylinositol (PI) phosphodiesterase"/>
    <property type="match status" value="1"/>
</dbReference>
<dbReference type="InterPro" id="IPR030395">
    <property type="entry name" value="GP_PDE_dom"/>
</dbReference>
<name>A0A6C0BTZ8_9ZZZZ</name>
<dbReference type="Pfam" id="PF03009">
    <property type="entry name" value="GDPD"/>
    <property type="match status" value="1"/>
</dbReference>
<dbReference type="SUPFAM" id="SSF51695">
    <property type="entry name" value="PLC-like phosphodiesterases"/>
    <property type="match status" value="1"/>
</dbReference>
<organism evidence="2">
    <name type="scientific">viral metagenome</name>
    <dbReference type="NCBI Taxonomy" id="1070528"/>
    <lineage>
        <taxon>unclassified sequences</taxon>
        <taxon>metagenomes</taxon>
        <taxon>organismal metagenomes</taxon>
    </lineage>
</organism>
<dbReference type="GO" id="GO:0006629">
    <property type="term" value="P:lipid metabolic process"/>
    <property type="evidence" value="ECO:0007669"/>
    <property type="project" value="InterPro"/>
</dbReference>
<dbReference type="PANTHER" id="PTHR46211">
    <property type="entry name" value="GLYCEROPHOSPHORYL DIESTER PHOSPHODIESTERASE"/>
    <property type="match status" value="1"/>
</dbReference>
<dbReference type="EMBL" id="MN739238">
    <property type="protein sequence ID" value="QHS95044.1"/>
    <property type="molecule type" value="Genomic_DNA"/>
</dbReference>
<evidence type="ECO:0000313" key="2">
    <source>
        <dbReference type="EMBL" id="QHS95044.1"/>
    </source>
</evidence>
<dbReference type="InterPro" id="IPR017946">
    <property type="entry name" value="PLC-like_Pdiesterase_TIM-brl"/>
</dbReference>
<proteinExistence type="predicted"/>